<dbReference type="Pfam" id="PF24681">
    <property type="entry name" value="Kelch_KLHDC2_KLHL20_DRC7"/>
    <property type="match status" value="1"/>
</dbReference>
<dbReference type="InterPro" id="IPR008979">
    <property type="entry name" value="Galactose-bd-like_sf"/>
</dbReference>
<keyword evidence="1" id="KW-0880">Kelch repeat</keyword>
<dbReference type="VEuPathDB" id="MicrosporidiaDB:EROM_020580"/>
<dbReference type="PANTHER" id="PTHR15526">
    <property type="entry name" value="MUSKELIN"/>
    <property type="match status" value="1"/>
</dbReference>
<dbReference type="OrthoDB" id="2188291at2759"/>
<accession>I6ZH63</accession>
<organism evidence="4 5">
    <name type="scientific">Encephalitozoon romaleae (strain SJ-2008)</name>
    <name type="common">Microsporidian parasite</name>
    <dbReference type="NCBI Taxonomy" id="1178016"/>
    <lineage>
        <taxon>Eukaryota</taxon>
        <taxon>Fungi</taxon>
        <taxon>Fungi incertae sedis</taxon>
        <taxon>Microsporidia</taxon>
        <taxon>Unikaryonidae</taxon>
        <taxon>Encephalitozoon</taxon>
    </lineage>
</organism>
<name>I6ZH63_ENCRO</name>
<feature type="domain" description="Muskelin N-terminal" evidence="3">
    <location>
        <begin position="10"/>
        <end position="197"/>
    </location>
</feature>
<dbReference type="InterPro" id="IPR010565">
    <property type="entry name" value="Muskelin_N"/>
</dbReference>
<dbReference type="SUPFAM" id="SSF50965">
    <property type="entry name" value="Galactose oxidase, central domain"/>
    <property type="match status" value="1"/>
</dbReference>
<dbReference type="EMBL" id="CP003519">
    <property type="protein sequence ID" value="AFN82533.1"/>
    <property type="molecule type" value="Genomic_DNA"/>
</dbReference>
<dbReference type="Pfam" id="PF06588">
    <property type="entry name" value="Muskelin_N"/>
    <property type="match status" value="1"/>
</dbReference>
<dbReference type="InterPro" id="IPR015915">
    <property type="entry name" value="Kelch-typ_b-propeller"/>
</dbReference>
<dbReference type="InterPro" id="IPR052456">
    <property type="entry name" value="CTLH_complex_component"/>
</dbReference>
<dbReference type="Gene3D" id="2.60.120.260">
    <property type="entry name" value="Galactose-binding domain-like"/>
    <property type="match status" value="1"/>
</dbReference>
<dbReference type="Proteomes" id="UP000010094">
    <property type="component" value="Chromosome II"/>
</dbReference>
<dbReference type="HOGENOM" id="CLU_004210_1_0_1"/>
<evidence type="ECO:0000313" key="5">
    <source>
        <dbReference type="Proteomes" id="UP000010094"/>
    </source>
</evidence>
<dbReference type="PANTHER" id="PTHR15526:SF5">
    <property type="entry name" value="MUSKELIN"/>
    <property type="match status" value="1"/>
</dbReference>
<dbReference type="Gene3D" id="2.120.10.80">
    <property type="entry name" value="Kelch-type beta propeller"/>
    <property type="match status" value="2"/>
</dbReference>
<gene>
    <name evidence="4" type="ordered locus">EROM_020580</name>
</gene>
<dbReference type="AlphaFoldDB" id="I6ZH63"/>
<sequence length="734" mass="85136">MLKDRRSYCAIPYEIHSYSTYASVYVPNNIKRNDPMDPNSRWSTSTNDHLQYIILKVPPSLVVTITFGKYNKMHVSNVKKMRISVSEDGVEYKEVLCGGLKNDSEMETFNLLVKDEAYYIAQYVKIEPLAAWGVNFSYSLWFVELRGIMDVEKFIRYNEMIVFGRSMRSCLRFLRDSGFRDVYEILEKRSSDKIEDEVVKHIRKLLESHRYEDVEAVLDKLDPCVFQGFIDNSPYTLVWTEIPRTEVWPCERGGHQMAEMDGSLYVYGGWNGVEELEDFWRYKDGEWTEIKVDGRTPGKRSCHRMISNKSKLYLMGKYIPLSSRKAFSGRSDIWAFDGEWKVINMNDEGGPGNIYDHQMVATGDKLCVFGGRSTEREDIYSGLYMFSLDDTSPSYEDEEDVLEDYQKMNEMEKAAFGLDGRYKNASNPVRRKEQLSGSICVRESSFGSRVLHESITDESNSRHELSTSSSGLVISRWTMVRSDTVQPPNTPSLKSRLGHSMVFIPPDYIEGSIYNNSLAIIGGQRNKNSIREILFYSLDTDTVYQSVPFPINGDGKIIQRGLLYLSEIVVLFCHGKEKEGKLESIDVYTYSLTRKRWTKVIAKTRAETGVDIKPLSRSAHQFIQMNGWFYLFGGNVSERTDRRVNDMWVFRLEKKTNKEIRHLSKFLVRKHKYLHLLGIDEKKAVDYLRTSVLSMAVDEDTREIFEDLCREVYKRKIFTDPVEDICRLLSAKEY</sequence>
<dbReference type="GeneID" id="20520818"/>
<keyword evidence="2" id="KW-0677">Repeat</keyword>
<dbReference type="SUPFAM" id="SSF49785">
    <property type="entry name" value="Galactose-binding domain-like"/>
    <property type="match status" value="1"/>
</dbReference>
<protein>
    <submittedName>
        <fullName evidence="4">Muskelin N-terminus domain-containing protein</fullName>
    </submittedName>
</protein>
<keyword evidence="5" id="KW-1185">Reference proteome</keyword>
<dbReference type="GO" id="GO:0005737">
    <property type="term" value="C:cytoplasm"/>
    <property type="evidence" value="ECO:0007669"/>
    <property type="project" value="TreeGrafter"/>
</dbReference>
<dbReference type="RefSeq" id="XP_009264030.1">
    <property type="nucleotide sequence ID" value="XM_009265755.1"/>
</dbReference>
<evidence type="ECO:0000259" key="3">
    <source>
        <dbReference type="Pfam" id="PF06588"/>
    </source>
</evidence>
<proteinExistence type="predicted"/>
<evidence type="ECO:0000313" key="4">
    <source>
        <dbReference type="EMBL" id="AFN82533.1"/>
    </source>
</evidence>
<evidence type="ECO:0000256" key="2">
    <source>
        <dbReference type="ARBA" id="ARBA00022737"/>
    </source>
</evidence>
<reference evidence="4 5" key="1">
    <citation type="journal article" date="2012" name="Proc. Natl. Acad. Sci. U.S.A.">
        <title>Gain and loss of multiple functionally related, horizontally transferred genes in the reduced genomes of two microsporidian parasites.</title>
        <authorList>
            <person name="Pombert J.-F."/>
            <person name="Selman M."/>
            <person name="Burki F."/>
            <person name="Bardell F.T."/>
            <person name="Farinelli L."/>
            <person name="Solter L.F."/>
            <person name="Whitman D.W."/>
            <person name="Weiss L.M."/>
            <person name="Corradi N."/>
            <person name="Keeling P.J."/>
        </authorList>
    </citation>
    <scope>NUCLEOTIDE SEQUENCE [LARGE SCALE GENOMIC DNA]</scope>
    <source>
        <strain evidence="4 5">SJ-2008</strain>
    </source>
</reference>
<evidence type="ECO:0000256" key="1">
    <source>
        <dbReference type="ARBA" id="ARBA00022441"/>
    </source>
</evidence>
<dbReference type="KEGG" id="ero:EROM_020580"/>
<dbReference type="InterPro" id="IPR011043">
    <property type="entry name" value="Gal_Oxase/kelch_b-propeller"/>
</dbReference>